<reference evidence="2 3" key="1">
    <citation type="submission" date="2016-07" db="EMBL/GenBank/DDBJ databases">
        <title>Enhancement of antibiotic productionsby engineered nitrateutilization in actinobacteria.</title>
        <authorList>
            <person name="Meng S.C."/>
        </authorList>
    </citation>
    <scope>NUCLEOTIDE SEQUENCE [LARGE SCALE GENOMIC DNA]</scope>
    <source>
        <strain evidence="2 3">NRRL 2936</strain>
    </source>
</reference>
<dbReference type="OrthoDB" id="4337967at2"/>
<proteinExistence type="predicted"/>
<dbReference type="EMBL" id="CP016438">
    <property type="protein sequence ID" value="ANS66621.1"/>
    <property type="molecule type" value="Genomic_DNA"/>
</dbReference>
<dbReference type="RefSeq" id="WP_152039007.1">
    <property type="nucleotide sequence ID" value="NZ_CP016438.1"/>
</dbReference>
<dbReference type="PATRIC" id="fig|1915.4.peg.4863"/>
<feature type="region of interest" description="Disordered" evidence="1">
    <location>
        <begin position="177"/>
        <end position="516"/>
    </location>
</feature>
<feature type="compositionally biased region" description="Low complexity" evidence="1">
    <location>
        <begin position="284"/>
        <end position="295"/>
    </location>
</feature>
<evidence type="ECO:0000313" key="2">
    <source>
        <dbReference type="EMBL" id="ANS66621.1"/>
    </source>
</evidence>
<dbReference type="KEGG" id="sls:SLINC_4397"/>
<dbReference type="AlphaFoldDB" id="A0A1B1MDI2"/>
<evidence type="ECO:0000256" key="1">
    <source>
        <dbReference type="SAM" id="MobiDB-lite"/>
    </source>
</evidence>
<dbReference type="Proteomes" id="UP000092598">
    <property type="component" value="Chromosome"/>
</dbReference>
<protein>
    <submittedName>
        <fullName evidence="2">Uncharacterized protein</fullName>
    </submittedName>
</protein>
<feature type="compositionally biased region" description="Gly residues" evidence="1">
    <location>
        <begin position="333"/>
        <end position="343"/>
    </location>
</feature>
<organism evidence="2 3">
    <name type="scientific">Streptomyces lincolnensis</name>
    <dbReference type="NCBI Taxonomy" id="1915"/>
    <lineage>
        <taxon>Bacteria</taxon>
        <taxon>Bacillati</taxon>
        <taxon>Actinomycetota</taxon>
        <taxon>Actinomycetes</taxon>
        <taxon>Kitasatosporales</taxon>
        <taxon>Streptomycetaceae</taxon>
        <taxon>Streptomyces</taxon>
    </lineage>
</organism>
<name>A0A1B1MDI2_STRLN</name>
<feature type="compositionally biased region" description="Low complexity" evidence="1">
    <location>
        <begin position="204"/>
        <end position="221"/>
    </location>
</feature>
<feature type="compositionally biased region" description="Pro residues" evidence="1">
    <location>
        <begin position="266"/>
        <end position="278"/>
    </location>
</feature>
<evidence type="ECO:0000313" key="3">
    <source>
        <dbReference type="Proteomes" id="UP000092598"/>
    </source>
</evidence>
<feature type="compositionally biased region" description="Gly residues" evidence="1">
    <location>
        <begin position="442"/>
        <end position="453"/>
    </location>
</feature>
<gene>
    <name evidence="2" type="ORF">SLINC_4397</name>
</gene>
<keyword evidence="3" id="KW-1185">Reference proteome</keyword>
<dbReference type="STRING" id="1915.SLINC_4397"/>
<sequence length="516" mass="52407">MPAQGPGGTPFENMSHEQMLAWLDQANAGTVQAAADRLIAAAKEIRKIADELKVRPQYVEWKGDGADAFRTWTGDLANSTLRLGDFSEDAAKWLSQASGAIAVAQSSIPRDMPSAKANLAAATTARNDPDAAAVSAKSRSELEALAANREKVRLEAAAQMRKLGQSYQVSSAQMGALERPKFPPPPAAFVPDPRLDVHSGTAEARSSSSPGATSSATSVPAREGSSGAPDPRLSPSGTPTERRPQVDVDQPTRMGIDSVDTLLPRTPTPHAVPEPLPGPDQVKGGPTPQTGTVPPAFGTPVSKSPTGQGRSPVTGRMPFQPGQSATANPARMPGGGSGNGIVGGRPIPQSPDRSTGIPRGTVVGGEGTAPRGPMGPTGGSTNPGGRMVGQQGQTPGRRPSVSNGGVVGGRPLPNAGASSLRPQQPGRAGTTGAKTGAPGTAAGPGTGGRGVVGGTSSAGRQGEGHGGGSTGASRQTPARRADNGNGRPYGVVEDEETWRQGNRPAVPPVIDRRTQE</sequence>
<feature type="compositionally biased region" description="Low complexity" evidence="1">
    <location>
        <begin position="426"/>
        <end position="441"/>
    </location>
</feature>
<accession>A0A1B1MDI2</accession>
<feature type="compositionally biased region" description="Polar residues" evidence="1">
    <location>
        <begin position="301"/>
        <end position="311"/>
    </location>
</feature>